<keyword evidence="3 10" id="KW-0808">Transferase</keyword>
<comment type="similarity">
    <text evidence="2">Belongs to the class-V pyridoxal-phosphate-dependent aminotransferase family. NifS/IscS subfamily.</text>
</comment>
<dbReference type="Gene3D" id="1.10.260.50">
    <property type="match status" value="1"/>
</dbReference>
<protein>
    <submittedName>
        <fullName evidence="10">Cysteine desulfurase</fullName>
        <ecNumber evidence="10">2.8.1.7</ecNumber>
    </submittedName>
</protein>
<dbReference type="InterPro" id="IPR016454">
    <property type="entry name" value="Cysteine_dSase"/>
</dbReference>
<dbReference type="SUPFAM" id="SSF53383">
    <property type="entry name" value="PLP-dependent transferases"/>
    <property type="match status" value="1"/>
</dbReference>
<gene>
    <name evidence="10" type="ORF">FM101_09015</name>
</gene>
<dbReference type="Pfam" id="PF00266">
    <property type="entry name" value="Aminotran_5"/>
    <property type="match status" value="1"/>
</dbReference>
<dbReference type="AlphaFoldDB" id="A0A1R4GA49"/>
<accession>A0A1R4GA49</accession>
<evidence type="ECO:0000256" key="3">
    <source>
        <dbReference type="ARBA" id="ARBA00022679"/>
    </source>
</evidence>
<evidence type="ECO:0000259" key="9">
    <source>
        <dbReference type="Pfam" id="PF00266"/>
    </source>
</evidence>
<keyword evidence="5" id="KW-0663">Pyridoxal phosphate</keyword>
<keyword evidence="11" id="KW-1185">Reference proteome</keyword>
<proteinExistence type="inferred from homology"/>
<dbReference type="Proteomes" id="UP000195913">
    <property type="component" value="Unassembled WGS sequence"/>
</dbReference>
<dbReference type="Gene3D" id="3.40.640.10">
    <property type="entry name" value="Type I PLP-dependent aspartate aminotransferase-like (Major domain)"/>
    <property type="match status" value="1"/>
</dbReference>
<dbReference type="RefSeq" id="WP_086998512.1">
    <property type="nucleotide sequence ID" value="NZ_FUHW01000032.1"/>
</dbReference>
<keyword evidence="4" id="KW-0479">Metal-binding</keyword>
<evidence type="ECO:0000256" key="7">
    <source>
        <dbReference type="ARBA" id="ARBA00023014"/>
    </source>
</evidence>
<comment type="catalytic activity">
    <reaction evidence="8">
        <text>(sulfur carrier)-H + L-cysteine = (sulfur carrier)-SH + L-alanine</text>
        <dbReference type="Rhea" id="RHEA:43892"/>
        <dbReference type="Rhea" id="RHEA-COMP:14737"/>
        <dbReference type="Rhea" id="RHEA-COMP:14739"/>
        <dbReference type="ChEBI" id="CHEBI:29917"/>
        <dbReference type="ChEBI" id="CHEBI:35235"/>
        <dbReference type="ChEBI" id="CHEBI:57972"/>
        <dbReference type="ChEBI" id="CHEBI:64428"/>
        <dbReference type="EC" id="2.8.1.7"/>
    </reaction>
</comment>
<evidence type="ECO:0000313" key="11">
    <source>
        <dbReference type="Proteomes" id="UP000195913"/>
    </source>
</evidence>
<feature type="domain" description="Aminotransferase class V" evidence="9">
    <location>
        <begin position="2"/>
        <end position="366"/>
    </location>
</feature>
<dbReference type="Gene3D" id="3.90.1150.10">
    <property type="entry name" value="Aspartate Aminotransferase, domain 1"/>
    <property type="match status" value="1"/>
</dbReference>
<evidence type="ECO:0000256" key="1">
    <source>
        <dbReference type="ARBA" id="ARBA00001933"/>
    </source>
</evidence>
<dbReference type="EC" id="2.8.1.7" evidence="10"/>
<name>A0A1R4GA49_9MICC</name>
<keyword evidence="6" id="KW-0408">Iron</keyword>
<keyword evidence="7" id="KW-0411">Iron-sulfur</keyword>
<comment type="cofactor">
    <cofactor evidence="1">
        <name>pyridoxal 5'-phosphate</name>
        <dbReference type="ChEBI" id="CHEBI:597326"/>
    </cofactor>
</comment>
<dbReference type="GO" id="GO:0031071">
    <property type="term" value="F:cysteine desulfurase activity"/>
    <property type="evidence" value="ECO:0007669"/>
    <property type="project" value="UniProtKB-EC"/>
</dbReference>
<evidence type="ECO:0000256" key="5">
    <source>
        <dbReference type="ARBA" id="ARBA00022898"/>
    </source>
</evidence>
<dbReference type="InterPro" id="IPR015421">
    <property type="entry name" value="PyrdxlP-dep_Trfase_major"/>
</dbReference>
<evidence type="ECO:0000256" key="6">
    <source>
        <dbReference type="ARBA" id="ARBA00023004"/>
    </source>
</evidence>
<dbReference type="GO" id="GO:0046872">
    <property type="term" value="F:metal ion binding"/>
    <property type="evidence" value="ECO:0007669"/>
    <property type="project" value="UniProtKB-KW"/>
</dbReference>
<dbReference type="GO" id="GO:0051536">
    <property type="term" value="F:iron-sulfur cluster binding"/>
    <property type="evidence" value="ECO:0007669"/>
    <property type="project" value="UniProtKB-KW"/>
</dbReference>
<evidence type="ECO:0000256" key="8">
    <source>
        <dbReference type="ARBA" id="ARBA00050776"/>
    </source>
</evidence>
<dbReference type="InterPro" id="IPR000192">
    <property type="entry name" value="Aminotrans_V_dom"/>
</dbReference>
<dbReference type="EMBL" id="FUHW01000032">
    <property type="protein sequence ID" value="SJM65074.1"/>
    <property type="molecule type" value="Genomic_DNA"/>
</dbReference>
<dbReference type="PANTHER" id="PTHR11601">
    <property type="entry name" value="CYSTEINE DESULFURYLASE FAMILY MEMBER"/>
    <property type="match status" value="1"/>
</dbReference>
<dbReference type="InterPro" id="IPR015424">
    <property type="entry name" value="PyrdxlP-dep_Trfase"/>
</dbReference>
<evidence type="ECO:0000313" key="10">
    <source>
        <dbReference type="EMBL" id="SJM65074.1"/>
    </source>
</evidence>
<dbReference type="PANTHER" id="PTHR11601:SF34">
    <property type="entry name" value="CYSTEINE DESULFURASE"/>
    <property type="match status" value="1"/>
</dbReference>
<dbReference type="PIRSF" id="PIRSF005572">
    <property type="entry name" value="NifS"/>
    <property type="match status" value="1"/>
</dbReference>
<evidence type="ECO:0000256" key="2">
    <source>
        <dbReference type="ARBA" id="ARBA00006490"/>
    </source>
</evidence>
<evidence type="ECO:0000256" key="4">
    <source>
        <dbReference type="ARBA" id="ARBA00022723"/>
    </source>
</evidence>
<reference evidence="10 11" key="1">
    <citation type="submission" date="2017-02" db="EMBL/GenBank/DDBJ databases">
        <authorList>
            <person name="Peterson S.W."/>
        </authorList>
    </citation>
    <scope>NUCLEOTIDE SEQUENCE [LARGE SCALE GENOMIC DNA]</scope>
    <source>
        <strain evidence="10 11">B Ar 00.02</strain>
    </source>
</reference>
<sequence>MIYLDAAATTPVKQEILELIWPLMARDFGNPSSTHSLGETAARALTYARTTAASTLGVRTGDIVFTSGGTEANNLAIIGLALANPRGRHVVRSAIEHSSVREACDYLHRHHGFSIDVVPVGSEGLVDPAVLSGLLREDTTLVTVMAVNNEIGTIQPLAEISAAARAVGALMHSDVVQAASWLPLVELATHLDALSVSGHKLGGMKGAGLAMIRGKLAVEPGLHGGGQERGRRSGTENVAGAVSTATALRLATSAAAGFEDSRTKANYLIDTVLEGLNTGRRPGEEAAVLTGDRQQRVPGIVSFTFPGANGETVLLELERRGIICSSGSACAAGSAEPSPVLLGLGLDPDLARTAVRLSFTAETTEVQLTTAARAVIAAVQTVTDAGPHVAAPTSEA</sequence>
<dbReference type="InterPro" id="IPR015422">
    <property type="entry name" value="PyrdxlP-dep_Trfase_small"/>
</dbReference>
<organism evidence="10 11">
    <name type="scientific">Arthrobacter rhombi</name>
    <dbReference type="NCBI Taxonomy" id="71253"/>
    <lineage>
        <taxon>Bacteria</taxon>
        <taxon>Bacillati</taxon>
        <taxon>Actinomycetota</taxon>
        <taxon>Actinomycetes</taxon>
        <taxon>Micrococcales</taxon>
        <taxon>Micrococcaceae</taxon>
        <taxon>Arthrobacter</taxon>
    </lineage>
</organism>